<dbReference type="SUPFAM" id="SSF46565">
    <property type="entry name" value="Chaperone J-domain"/>
    <property type="match status" value="1"/>
</dbReference>
<dbReference type="Pfam" id="PF00226">
    <property type="entry name" value="DnaJ"/>
    <property type="match status" value="1"/>
</dbReference>
<dbReference type="AlphaFoldDB" id="A0A1Q9D555"/>
<protein>
    <recommendedName>
        <fullName evidence="3">J domain-containing protein</fullName>
    </recommendedName>
</protein>
<accession>A0A1Q9D555</accession>
<feature type="compositionally biased region" description="Basic and acidic residues" evidence="1">
    <location>
        <begin position="489"/>
        <end position="515"/>
    </location>
</feature>
<evidence type="ECO:0000313" key="4">
    <source>
        <dbReference type="EMBL" id="OLP90331.1"/>
    </source>
</evidence>
<evidence type="ECO:0000256" key="1">
    <source>
        <dbReference type="SAM" id="MobiDB-lite"/>
    </source>
</evidence>
<evidence type="ECO:0000259" key="3">
    <source>
        <dbReference type="PROSITE" id="PS50076"/>
    </source>
</evidence>
<dbReference type="EMBL" id="LSRX01000717">
    <property type="protein sequence ID" value="OLP90331.1"/>
    <property type="molecule type" value="Genomic_DNA"/>
</dbReference>
<feature type="region of interest" description="Disordered" evidence="1">
    <location>
        <begin position="127"/>
        <end position="168"/>
    </location>
</feature>
<dbReference type="PROSITE" id="PS50076">
    <property type="entry name" value="DNAJ_2"/>
    <property type="match status" value="1"/>
</dbReference>
<organism evidence="4 5">
    <name type="scientific">Symbiodinium microadriaticum</name>
    <name type="common">Dinoflagellate</name>
    <name type="synonym">Zooxanthella microadriatica</name>
    <dbReference type="NCBI Taxonomy" id="2951"/>
    <lineage>
        <taxon>Eukaryota</taxon>
        <taxon>Sar</taxon>
        <taxon>Alveolata</taxon>
        <taxon>Dinophyceae</taxon>
        <taxon>Suessiales</taxon>
        <taxon>Symbiodiniaceae</taxon>
        <taxon>Symbiodinium</taxon>
    </lineage>
</organism>
<feature type="region of interest" description="Disordered" evidence="1">
    <location>
        <begin position="835"/>
        <end position="866"/>
    </location>
</feature>
<dbReference type="Gene3D" id="1.10.287.110">
    <property type="entry name" value="DnaJ domain"/>
    <property type="match status" value="1"/>
</dbReference>
<dbReference type="CDD" id="cd06257">
    <property type="entry name" value="DnaJ"/>
    <property type="match status" value="1"/>
</dbReference>
<dbReference type="InterPro" id="IPR036869">
    <property type="entry name" value="J_dom_sf"/>
</dbReference>
<feature type="region of interest" description="Disordered" evidence="1">
    <location>
        <begin position="451"/>
        <end position="568"/>
    </location>
</feature>
<dbReference type="InterPro" id="IPR001623">
    <property type="entry name" value="DnaJ_domain"/>
</dbReference>
<evidence type="ECO:0000313" key="5">
    <source>
        <dbReference type="Proteomes" id="UP000186817"/>
    </source>
</evidence>
<feature type="compositionally biased region" description="Basic and acidic residues" evidence="1">
    <location>
        <begin position="529"/>
        <end position="540"/>
    </location>
</feature>
<reference evidence="4 5" key="1">
    <citation type="submission" date="2016-02" db="EMBL/GenBank/DDBJ databases">
        <title>Genome analysis of coral dinoflagellate symbionts highlights evolutionary adaptations to a symbiotic lifestyle.</title>
        <authorList>
            <person name="Aranda M."/>
            <person name="Li Y."/>
            <person name="Liew Y.J."/>
            <person name="Baumgarten S."/>
            <person name="Simakov O."/>
            <person name="Wilson M."/>
            <person name="Piel J."/>
            <person name="Ashoor H."/>
            <person name="Bougouffa S."/>
            <person name="Bajic V.B."/>
            <person name="Ryu T."/>
            <person name="Ravasi T."/>
            <person name="Bayer T."/>
            <person name="Micklem G."/>
            <person name="Kim H."/>
            <person name="Bhak J."/>
            <person name="Lajeunesse T.C."/>
            <person name="Voolstra C.R."/>
        </authorList>
    </citation>
    <scope>NUCLEOTIDE SEQUENCE [LARGE SCALE GENOMIC DNA]</scope>
    <source>
        <strain evidence="4 5">CCMP2467</strain>
    </source>
</reference>
<keyword evidence="2" id="KW-1133">Transmembrane helix</keyword>
<feature type="compositionally biased region" description="Low complexity" evidence="1">
    <location>
        <begin position="128"/>
        <end position="150"/>
    </location>
</feature>
<feature type="compositionally biased region" description="Pro residues" evidence="1">
    <location>
        <begin position="151"/>
        <end position="166"/>
    </location>
</feature>
<feature type="transmembrane region" description="Helical" evidence="2">
    <location>
        <begin position="1029"/>
        <end position="1051"/>
    </location>
</feature>
<keyword evidence="2" id="KW-0472">Membrane</keyword>
<name>A0A1Q9D555_SYMMI</name>
<dbReference type="OrthoDB" id="430857at2759"/>
<proteinExistence type="predicted"/>
<keyword evidence="5" id="KW-1185">Reference proteome</keyword>
<dbReference type="Proteomes" id="UP000186817">
    <property type="component" value="Unassembled WGS sequence"/>
</dbReference>
<sequence>MRAPGGELPDGDLHVATCPVTQQAGESLVEVSQFGLGASWRIRFGQQRRFVKTHWQAQTAKICEDAFGAGDALVTLGHLGADDLQKQAQEMAEKALPASLPEAARRAKLPAVKQKILERLKAQKAEQAAKPLAKPGGAPAAPVAGAQVPGYVPPPPQPPAPPPPPSDVGVAIVKLDGVEICGDEPWFADAVIRRRLRESVADAHKEQKILVGLPSDEVVRICPEDGRVPFAGAVLRLGGAHLGGYGESDIAYAYRQLSRALHPDKNPDLGDKAQAAFHRLSEASEELRQGLQEQRHALKLIVGVMGGTATEMMLERPQEALFAEASRLLCAVCGIVTEGEVSNVAQGRARIKFERSSRMFYSCHMQTLMTEWFEKTHLLDLYASVPIRTAYDCAPKCFRAQFLCLLNRAAMAEAKRFNDCVRGSWPKIMQTFPEMSLWRELRQAIHSHVWDSSGEPVQAPPEEAPAEHGKRSRSRSRRRSRSRSRRRRDRDDKKGRRSNDDEVDDGRRHRDDTNWYERNPIRSRGRGSMAERERKRDLAWEARWTTSDEDGQKPSQAEESAELPPMRDAREVIAVHPTAGWRACKWARKWRSAMAAILPSGFDAAVPLTDTEVRKLGLLLWKDIVKWVQETEGNRYLGLFRADHQTSKTFGWDGKEMPSRGLEPLEPGATPPEWSFVPVTDLFLVVGEGLVGVTTEGIFAEKAKGQKRTCLRECYKPKQLTDQNGADNGGPPKSEDATALRRKFLFKCREWLVVCFGREWAMAYGISRPPPALRWQSLAQAQADTRPHPAARNAQNIGAGKDVRRGTQSVLVQRIALSTCCSCLLRRGMRRACSSQPGKAAAGESSGEEGDGAQGSASRTPNDRDVDPEFTRQFNAYISAYFLPHRRLWRWCRPRLAGLLPQTSKQRPSALQRSMATLGYLLPLAGALRLLTPAFARGGAAASLWSFLMVLTAPVSSPLGALTAASWLVCGITDTHAVPSSFVRSHFRQALLLASLSALLAFQARTGFSPEAASGLEGPVPLVISAMRSGLLGALMLVWLVSVLFCLLGRYSVPTTDSSGSSQHVEG</sequence>
<feature type="domain" description="J" evidence="3">
    <location>
        <begin position="233"/>
        <end position="292"/>
    </location>
</feature>
<comment type="caution">
    <text evidence="4">The sequence shown here is derived from an EMBL/GenBank/DDBJ whole genome shotgun (WGS) entry which is preliminary data.</text>
</comment>
<feature type="compositionally biased region" description="Basic residues" evidence="1">
    <location>
        <begin position="470"/>
        <end position="488"/>
    </location>
</feature>
<evidence type="ECO:0000256" key="2">
    <source>
        <dbReference type="SAM" id="Phobius"/>
    </source>
</evidence>
<keyword evidence="2" id="KW-0812">Transmembrane</keyword>
<gene>
    <name evidence="4" type="ORF">AK812_SmicGene28106</name>
</gene>